<name>A0A812MHC6_SYMPI</name>
<keyword evidence="3" id="KW-1185">Reference proteome</keyword>
<dbReference type="EMBL" id="CAJNIZ010008288">
    <property type="protein sequence ID" value="CAE7265899.1"/>
    <property type="molecule type" value="Genomic_DNA"/>
</dbReference>
<sequence length="363" mass="40518">MNGATLTQTLVVLQPYLADMPFQLGARVTGRLIQEEMQAVLFGNAKATPEEVPVRIKNMVAGFRFWDNDILTLADKPRVNPGKPSLQQAFAELLERQADGEEIAGDQEDAQFAELVQKQRALERRPSDPTREEDPADKSTFQPDLEATFVHVFKKTLTAVFESDTLTSLLNNVAEQKYLENLQMWIGEFLAEANVQAAETWMSATAMGQELTEIFEGHLRFCRAVAFLFQVPVAGSTPSMDDVLWFADYVGPHVWRKTIRVLLRAPEPAGPNFTEVKKKSRSLLQTLYADAVKTAATAGPAQQHLQALHSKLQAAPRVLEHRCCRALAELMKDLEELELKLRQGGSQQTRALAVEFTLEVVDA</sequence>
<gene>
    <name evidence="2" type="primary">HIS7</name>
    <name evidence="2" type="ORF">SPIL2461_LOCUS5736</name>
</gene>
<dbReference type="AlphaFoldDB" id="A0A812MHC6"/>
<organism evidence="2 3">
    <name type="scientific">Symbiodinium pilosum</name>
    <name type="common">Dinoflagellate</name>
    <dbReference type="NCBI Taxonomy" id="2952"/>
    <lineage>
        <taxon>Eukaryota</taxon>
        <taxon>Sar</taxon>
        <taxon>Alveolata</taxon>
        <taxon>Dinophyceae</taxon>
        <taxon>Suessiales</taxon>
        <taxon>Symbiodiniaceae</taxon>
        <taxon>Symbiodinium</taxon>
    </lineage>
</organism>
<protein>
    <submittedName>
        <fullName evidence="2">HIS7 protein</fullName>
    </submittedName>
</protein>
<evidence type="ECO:0000313" key="3">
    <source>
        <dbReference type="Proteomes" id="UP000649617"/>
    </source>
</evidence>
<feature type="non-terminal residue" evidence="2">
    <location>
        <position position="1"/>
    </location>
</feature>
<evidence type="ECO:0000256" key="1">
    <source>
        <dbReference type="SAM" id="MobiDB-lite"/>
    </source>
</evidence>
<reference evidence="2" key="1">
    <citation type="submission" date="2021-02" db="EMBL/GenBank/DDBJ databases">
        <authorList>
            <person name="Dougan E. K."/>
            <person name="Rhodes N."/>
            <person name="Thang M."/>
            <person name="Chan C."/>
        </authorList>
    </citation>
    <scope>NUCLEOTIDE SEQUENCE</scope>
</reference>
<comment type="caution">
    <text evidence="2">The sequence shown here is derived from an EMBL/GenBank/DDBJ whole genome shotgun (WGS) entry which is preliminary data.</text>
</comment>
<feature type="compositionally biased region" description="Basic and acidic residues" evidence="1">
    <location>
        <begin position="120"/>
        <end position="137"/>
    </location>
</feature>
<evidence type="ECO:0000313" key="2">
    <source>
        <dbReference type="EMBL" id="CAE7265899.1"/>
    </source>
</evidence>
<dbReference type="Proteomes" id="UP000649617">
    <property type="component" value="Unassembled WGS sequence"/>
</dbReference>
<accession>A0A812MHC6</accession>
<feature type="region of interest" description="Disordered" evidence="1">
    <location>
        <begin position="120"/>
        <end position="140"/>
    </location>
</feature>
<proteinExistence type="predicted"/>
<dbReference type="OrthoDB" id="10361170at2759"/>